<organism evidence="6 7">
    <name type="scientific">Maudiozyma humilis</name>
    <name type="common">Sour dough yeast</name>
    <name type="synonym">Kazachstania humilis</name>
    <dbReference type="NCBI Taxonomy" id="51915"/>
    <lineage>
        <taxon>Eukaryota</taxon>
        <taxon>Fungi</taxon>
        <taxon>Dikarya</taxon>
        <taxon>Ascomycota</taxon>
        <taxon>Saccharomycotina</taxon>
        <taxon>Saccharomycetes</taxon>
        <taxon>Saccharomycetales</taxon>
        <taxon>Saccharomycetaceae</taxon>
        <taxon>Maudiozyma</taxon>
    </lineage>
</organism>
<keyword evidence="3" id="KW-0804">Transcription</keyword>
<reference evidence="6 7" key="1">
    <citation type="journal article" date="2023" name="Elife">
        <title>Identification of key yeast species and microbe-microbe interactions impacting larval growth of Drosophila in the wild.</title>
        <authorList>
            <person name="Mure A."/>
            <person name="Sugiura Y."/>
            <person name="Maeda R."/>
            <person name="Honda K."/>
            <person name="Sakurai N."/>
            <person name="Takahashi Y."/>
            <person name="Watada M."/>
            <person name="Katoh T."/>
            <person name="Gotoh A."/>
            <person name="Gotoh Y."/>
            <person name="Taniguchi I."/>
            <person name="Nakamura K."/>
            <person name="Hayashi T."/>
            <person name="Katayama T."/>
            <person name="Uemura T."/>
            <person name="Hattori Y."/>
        </authorList>
    </citation>
    <scope>NUCLEOTIDE SEQUENCE [LARGE SCALE GENOMIC DNA]</scope>
    <source>
        <strain evidence="6 7">KH-74</strain>
    </source>
</reference>
<dbReference type="PANTHER" id="PTHR22970">
    <property type="entry name" value="AT-RICH INTERACTIVE DOMAIN-CONTAINING PROTEIN 2"/>
    <property type="match status" value="1"/>
</dbReference>
<keyword evidence="7" id="KW-1185">Reference proteome</keyword>
<evidence type="ECO:0000256" key="4">
    <source>
        <dbReference type="ARBA" id="ARBA00023242"/>
    </source>
</evidence>
<dbReference type="AlphaFoldDB" id="A0AAV5S6A7"/>
<sequence length="593" mass="66114">MNGVSNTNSPMPGNLGSVNDSSLNLGGVAAEMQDSVSHTFDSVVPVPITVTRAQSSGILTGALADPTSLQYSLSNLNIFQSLPSETARGTDDLTRMKMAMLSTVPDEVKWALKKYLTYSNKAPYMISLKNMPELLPLFVQFIMDLEPLLQTFDRPTIVDDAKMGTMQNGIHALLILRNLAQDTDSIQVLIKNTDIKEFILFVLEKMSESMQEDSQWVLYESNASYFNEITHYVIDLMEAIATYLAPAKKDDLYFKNLVQILNKTKDRYTIISIFRSLSRLLVRSKEDEQSAADNLDDKTLSYIVSFLLIDCDAELIIAALDFLYQYILAGNVRITTLLSDSQRFATLSAVLPKLLTYNVKFPNYALLASKEIKLVKRIRSAPPKEPPVIPDELFAQLLKFNEPMRSTAWLRCCFEPVRDAEFKQIALWRAYENKFSSKVKDSGRKLLPAVEFIKNVGNAFEDASAMVATDPKTGQKRFVIQGIQARTKAVSIEEGEIAARSSGDSRPRSKFIDSAGIIKPAQQEPLPEIVFPKALSDVSKVSATFLCLLSNDDEESRGSELCKKIKPIVLHKLADVPPLSSVLSEYLDNTPNV</sequence>
<evidence type="ECO:0000256" key="2">
    <source>
        <dbReference type="ARBA" id="ARBA00023015"/>
    </source>
</evidence>
<accession>A0AAV5S6A7</accession>
<comment type="caution">
    <text evidence="6">The sequence shown here is derived from an EMBL/GenBank/DDBJ whole genome shotgun (WGS) entry which is preliminary data.</text>
</comment>
<evidence type="ECO:0000313" key="7">
    <source>
        <dbReference type="Proteomes" id="UP001377567"/>
    </source>
</evidence>
<dbReference type="PROSITE" id="PS51526">
    <property type="entry name" value="RFX_DBD"/>
    <property type="match status" value="1"/>
</dbReference>
<dbReference type="GO" id="GO:0006355">
    <property type="term" value="P:regulation of DNA-templated transcription"/>
    <property type="evidence" value="ECO:0007669"/>
    <property type="project" value="InterPro"/>
</dbReference>
<keyword evidence="4" id="KW-0539">Nucleus</keyword>
<feature type="domain" description="RFX-type winged-helix" evidence="5">
    <location>
        <begin position="406"/>
        <end position="487"/>
    </location>
</feature>
<evidence type="ECO:0000259" key="5">
    <source>
        <dbReference type="PROSITE" id="PS51526"/>
    </source>
</evidence>
<dbReference type="Proteomes" id="UP001377567">
    <property type="component" value="Unassembled WGS sequence"/>
</dbReference>
<evidence type="ECO:0000256" key="3">
    <source>
        <dbReference type="ARBA" id="ARBA00023163"/>
    </source>
</evidence>
<dbReference type="GO" id="GO:0006325">
    <property type="term" value="P:chromatin organization"/>
    <property type="evidence" value="ECO:0007669"/>
    <property type="project" value="UniProtKB-KW"/>
</dbReference>
<proteinExistence type="predicted"/>
<dbReference type="GO" id="GO:0016586">
    <property type="term" value="C:RSC-type complex"/>
    <property type="evidence" value="ECO:0007669"/>
    <property type="project" value="TreeGrafter"/>
</dbReference>
<evidence type="ECO:0000256" key="1">
    <source>
        <dbReference type="ARBA" id="ARBA00022853"/>
    </source>
</evidence>
<gene>
    <name evidence="6" type="ORF">DAKH74_051430</name>
</gene>
<name>A0AAV5S6A7_MAUHU</name>
<dbReference type="PANTHER" id="PTHR22970:SF14">
    <property type="entry name" value="AT-RICH INTERACTIVE DOMAIN-CONTAINING PROTEIN 2"/>
    <property type="match status" value="1"/>
</dbReference>
<dbReference type="InterPro" id="IPR052406">
    <property type="entry name" value="Chromatin_Remodeling_Comp"/>
</dbReference>
<dbReference type="SUPFAM" id="SSF48371">
    <property type="entry name" value="ARM repeat"/>
    <property type="match status" value="1"/>
</dbReference>
<keyword evidence="1" id="KW-0156">Chromatin regulator</keyword>
<dbReference type="InterPro" id="IPR016024">
    <property type="entry name" value="ARM-type_fold"/>
</dbReference>
<evidence type="ECO:0000313" key="6">
    <source>
        <dbReference type="EMBL" id="GMM58526.1"/>
    </source>
</evidence>
<dbReference type="EMBL" id="BTGD01000025">
    <property type="protein sequence ID" value="GMM58526.1"/>
    <property type="molecule type" value="Genomic_DNA"/>
</dbReference>
<keyword evidence="2" id="KW-0805">Transcription regulation</keyword>
<dbReference type="InterPro" id="IPR003150">
    <property type="entry name" value="DNA-bd_RFX"/>
</dbReference>
<protein>
    <submittedName>
        <fullName evidence="6">Rsc9 protein</fullName>
    </submittedName>
</protein>
<dbReference type="GO" id="GO:0003677">
    <property type="term" value="F:DNA binding"/>
    <property type="evidence" value="ECO:0007669"/>
    <property type="project" value="InterPro"/>
</dbReference>